<evidence type="ECO:0000313" key="3">
    <source>
        <dbReference type="EMBL" id="JAP41815.1"/>
    </source>
</evidence>
<feature type="compositionally biased region" description="Low complexity" evidence="2">
    <location>
        <begin position="816"/>
        <end position="832"/>
    </location>
</feature>
<gene>
    <name evidence="3" type="ORF">TR104723</name>
</gene>
<feature type="compositionally biased region" description="Low complexity" evidence="2">
    <location>
        <begin position="739"/>
        <end position="752"/>
    </location>
</feature>
<name>A0A0X3NQ80_SCHSO</name>
<feature type="compositionally biased region" description="Polar residues" evidence="2">
    <location>
        <begin position="640"/>
        <end position="656"/>
    </location>
</feature>
<feature type="region of interest" description="Disordered" evidence="2">
    <location>
        <begin position="885"/>
        <end position="982"/>
    </location>
</feature>
<feature type="compositionally biased region" description="Polar residues" evidence="2">
    <location>
        <begin position="696"/>
        <end position="708"/>
    </location>
</feature>
<evidence type="ECO:0000256" key="1">
    <source>
        <dbReference type="SAM" id="Coils"/>
    </source>
</evidence>
<keyword evidence="1" id="KW-0175">Coiled coil</keyword>
<feature type="compositionally biased region" description="Low complexity" evidence="2">
    <location>
        <begin position="1013"/>
        <end position="1026"/>
    </location>
</feature>
<feature type="region of interest" description="Disordered" evidence="2">
    <location>
        <begin position="678"/>
        <end position="755"/>
    </location>
</feature>
<feature type="coiled-coil region" evidence="1">
    <location>
        <begin position="588"/>
        <end position="639"/>
    </location>
</feature>
<proteinExistence type="predicted"/>
<organism evidence="3">
    <name type="scientific">Schistocephalus solidus</name>
    <name type="common">Tapeworm</name>
    <dbReference type="NCBI Taxonomy" id="70667"/>
    <lineage>
        <taxon>Eukaryota</taxon>
        <taxon>Metazoa</taxon>
        <taxon>Spiralia</taxon>
        <taxon>Lophotrochozoa</taxon>
        <taxon>Platyhelminthes</taxon>
        <taxon>Cestoda</taxon>
        <taxon>Eucestoda</taxon>
        <taxon>Diphyllobothriidea</taxon>
        <taxon>Diphyllobothriidae</taxon>
        <taxon>Schistocephalus</taxon>
    </lineage>
</organism>
<feature type="region of interest" description="Disordered" evidence="2">
    <location>
        <begin position="1078"/>
        <end position="1109"/>
    </location>
</feature>
<feature type="compositionally biased region" description="Basic and acidic residues" evidence="2">
    <location>
        <begin position="723"/>
        <end position="734"/>
    </location>
</feature>
<feature type="region of interest" description="Disordered" evidence="2">
    <location>
        <begin position="811"/>
        <end position="834"/>
    </location>
</feature>
<dbReference type="EMBL" id="GEEE01021410">
    <property type="protein sequence ID" value="JAP41815.1"/>
    <property type="molecule type" value="Transcribed_RNA"/>
</dbReference>
<feature type="coiled-coil region" evidence="1">
    <location>
        <begin position="343"/>
        <end position="398"/>
    </location>
</feature>
<feature type="compositionally biased region" description="Low complexity" evidence="2">
    <location>
        <begin position="709"/>
        <end position="722"/>
    </location>
</feature>
<accession>A0A0X3NQ80</accession>
<feature type="coiled-coil region" evidence="1">
    <location>
        <begin position="14"/>
        <end position="120"/>
    </location>
</feature>
<feature type="non-terminal residue" evidence="3">
    <location>
        <position position="1"/>
    </location>
</feature>
<feature type="compositionally biased region" description="Polar residues" evidence="2">
    <location>
        <begin position="961"/>
        <end position="975"/>
    </location>
</feature>
<sequence length="1109" mass="122929">RREAAVWRDQNDELDEAKSELLLQGEENRALKQRLADAQAIAARVRELEVANEELRRQMEEKDEKVTSLLQKLSEVKERRIMNAEIEKLRWRLKETEERLAQELQEREAVEAEARNQQSVFQQIRVERRVAEKLRKQQQESLHSKPTTLLPNGLIQAAADTTGLNNQEDSNPSTVTFFDVSLMDHSALMPALPNHASVGENMGSVFQRESDKARARISELENEIRRLHSLSEASTAEVERLTEALARSCEEASSQETALRLAEDAKLESECALKRLLDDLDTVEARLAWSASPAASEAAISIASLPSALEMAGQGLAVTRLTDFLLRLSGCVATAWDRKDTTLAEVRSQCKAAHTKVEELSAELESVLTEKRLTDEALSDAGETIATLEAKLAELRETTRAPETTSHGNQTGFPYTRADCEVQTIPEELEYDVETSELGTEENGPISSECEEVASLDTSAALAADRRNLSGEIVRLNDELKDARGLLHLRQTEFDEVMEKLRCSLRDLEYERAFSDQARQNWMQCDREARELQNRLTSIEDDFAAQQEALQRILAPVSRFYAHLDPLASISSLIDDFLAGRHTIDERLSDVLAENDRLKRQLIDLQGKLEYDERIRRKLAVLGERSRQLESEAARLRQNAELNNSSRTSISHNFSSPARHFADDQDTDLDTSEYTDLSQVSWANERPHHKHHRRNTTMARMTPVQNGDRSCSSSRPCKPPSTRRSEASNRRTTEYSRQTESSNPKKPNSNEPPTEDLLSRVAELRRRNELQPFHLRTNYPVETQLCNPDELLKVLKSVHIQRELSAPVTGVDCTDSAQPPSSAASTAGSFSPHKASAPADLVMAAGRSLRPRGAQSISEVLMTGSSGNIGVQELGLRDIDVLPIDRQINPPPVSTNSTGTSPLHGVRGPSSSSTSGRLPLVPEVESPSMADEGRAVSSPRHSAHMRPSLNHPSHELLRAPSVSSSCDDAALSSTDDQSDYDCRSRQVNKSLAFEVSFSPAPAARRSRNPPARPLTRTPATSRSSLAQTPSLVLTREKNSFRPAPNLALRTSATAEVAPATTSGFKVPVPVKAKPLAVTSNGKWATPSAVAASNSRRPLKETTSRTNRRT</sequence>
<protein>
    <submittedName>
        <fullName evidence="3">Uncharacterized protein</fullName>
    </submittedName>
</protein>
<feature type="coiled-coil region" evidence="1">
    <location>
        <begin position="203"/>
        <end position="237"/>
    </location>
</feature>
<reference evidence="3" key="1">
    <citation type="submission" date="2016-01" db="EMBL/GenBank/DDBJ databases">
        <title>Reference transcriptome for the parasite Schistocephalus solidus: insights into the molecular evolution of parasitism.</title>
        <authorList>
            <person name="Hebert F.O."/>
            <person name="Grambauer S."/>
            <person name="Barber I."/>
            <person name="Landry C.R."/>
            <person name="Aubin-Horth N."/>
        </authorList>
    </citation>
    <scope>NUCLEOTIDE SEQUENCE</scope>
</reference>
<dbReference type="AlphaFoldDB" id="A0A0X3NQ80"/>
<feature type="region of interest" description="Disordered" evidence="2">
    <location>
        <begin position="640"/>
        <end position="666"/>
    </location>
</feature>
<feature type="region of interest" description="Disordered" evidence="2">
    <location>
        <begin position="998"/>
        <end position="1029"/>
    </location>
</feature>
<evidence type="ECO:0000256" key="2">
    <source>
        <dbReference type="SAM" id="MobiDB-lite"/>
    </source>
</evidence>